<dbReference type="SUPFAM" id="SSF46689">
    <property type="entry name" value="Homeodomain-like"/>
    <property type="match status" value="1"/>
</dbReference>
<keyword evidence="1 2" id="KW-0238">DNA-binding</keyword>
<sequence>MPRRTRKFQSKAKTLDSQVQLRQRFIETGKALLKEAPGSEPSLRKIAEIEGYSPSALYRYFATKAELMYAIREDYLIRSVAYAQQRIEPLKHAEHRLSVGFEALVMFWVENPEDFRHVYSYRTPQDDVDAVGALIRDTSNILTAREFCVGLVRDFFLQQDIDPDDELISQLTDAIVVATHGVVAIPLGSPSIRYCPSELMARITIQAFVGAWRNYVSFIKSNRLSRRPTAAQFHEYLNTVGAAG</sequence>
<keyword evidence="5" id="KW-1185">Reference proteome</keyword>
<accession>A0ABS8CED3</accession>
<organism evidence="4 5">
    <name type="scientific">Mesopusillimonas faecipullorum</name>
    <dbReference type="NCBI Taxonomy" id="2755040"/>
    <lineage>
        <taxon>Bacteria</taxon>
        <taxon>Pseudomonadati</taxon>
        <taxon>Pseudomonadota</taxon>
        <taxon>Betaproteobacteria</taxon>
        <taxon>Burkholderiales</taxon>
        <taxon>Alcaligenaceae</taxon>
        <taxon>Mesopusillimonas</taxon>
    </lineage>
</organism>
<dbReference type="Gene3D" id="1.10.357.10">
    <property type="entry name" value="Tetracycline Repressor, domain 2"/>
    <property type="match status" value="1"/>
</dbReference>
<gene>
    <name evidence="4" type="ORF">H0484_11640</name>
</gene>
<dbReference type="EMBL" id="JACDXW010000005">
    <property type="protein sequence ID" value="MCB5364401.1"/>
    <property type="molecule type" value="Genomic_DNA"/>
</dbReference>
<feature type="domain" description="HTH tetR-type" evidence="3">
    <location>
        <begin position="19"/>
        <end position="79"/>
    </location>
</feature>
<evidence type="ECO:0000313" key="4">
    <source>
        <dbReference type="EMBL" id="MCB5364401.1"/>
    </source>
</evidence>
<feature type="DNA-binding region" description="H-T-H motif" evidence="2">
    <location>
        <begin position="42"/>
        <end position="61"/>
    </location>
</feature>
<dbReference type="InterPro" id="IPR001647">
    <property type="entry name" value="HTH_TetR"/>
</dbReference>
<dbReference type="InterPro" id="IPR009057">
    <property type="entry name" value="Homeodomain-like_sf"/>
</dbReference>
<evidence type="ECO:0000256" key="1">
    <source>
        <dbReference type="ARBA" id="ARBA00023125"/>
    </source>
</evidence>
<name>A0ABS8CED3_9BURK</name>
<evidence type="ECO:0000256" key="2">
    <source>
        <dbReference type="PROSITE-ProRule" id="PRU00335"/>
    </source>
</evidence>
<protein>
    <submittedName>
        <fullName evidence="4">TetR/AcrR family transcriptional regulator</fullName>
    </submittedName>
</protein>
<comment type="caution">
    <text evidence="4">The sequence shown here is derived from an EMBL/GenBank/DDBJ whole genome shotgun (WGS) entry which is preliminary data.</text>
</comment>
<dbReference type="Proteomes" id="UP000776983">
    <property type="component" value="Unassembled WGS sequence"/>
</dbReference>
<dbReference type="Pfam" id="PF00440">
    <property type="entry name" value="TetR_N"/>
    <property type="match status" value="1"/>
</dbReference>
<reference evidence="4 5" key="1">
    <citation type="submission" date="2020-07" db="EMBL/GenBank/DDBJ databases">
        <title>Pusillimonas sp. nov., isolated from poultry manure in Taiwan.</title>
        <authorList>
            <person name="Lin S.-Y."/>
            <person name="Tang Y.-S."/>
            <person name="Young C.-C."/>
        </authorList>
    </citation>
    <scope>NUCLEOTIDE SEQUENCE [LARGE SCALE GENOMIC DNA]</scope>
    <source>
        <strain evidence="4 5">CC-YST705</strain>
    </source>
</reference>
<dbReference type="RefSeq" id="WP_226954812.1">
    <property type="nucleotide sequence ID" value="NZ_JACDXW010000005.1"/>
</dbReference>
<evidence type="ECO:0000259" key="3">
    <source>
        <dbReference type="PROSITE" id="PS50977"/>
    </source>
</evidence>
<evidence type="ECO:0000313" key="5">
    <source>
        <dbReference type="Proteomes" id="UP000776983"/>
    </source>
</evidence>
<proteinExistence type="predicted"/>
<dbReference type="PROSITE" id="PS50977">
    <property type="entry name" value="HTH_TETR_2"/>
    <property type="match status" value="1"/>
</dbReference>